<comment type="caution">
    <text evidence="2">The sequence shown here is derived from an EMBL/GenBank/DDBJ whole genome shotgun (WGS) entry which is preliminary data.</text>
</comment>
<evidence type="ECO:0000313" key="3">
    <source>
        <dbReference type="Proteomes" id="UP001574169"/>
    </source>
</evidence>
<keyword evidence="3" id="KW-1185">Reference proteome</keyword>
<feature type="signal peptide" evidence="1">
    <location>
        <begin position="1"/>
        <end position="22"/>
    </location>
</feature>
<feature type="chain" id="PRO_5047537760" evidence="1">
    <location>
        <begin position="23"/>
        <end position="295"/>
    </location>
</feature>
<name>A0ABV4TF28_9FLAO</name>
<dbReference type="EMBL" id="JBCFQL010000017">
    <property type="protein sequence ID" value="MFA9192608.1"/>
    <property type="molecule type" value="Genomic_DNA"/>
</dbReference>
<sequence length="295" mass="33854">MKYLIKITLIALISFSTQYSKAQDIEKYLKIAENAGNSYIKLVESNQYSNSSITDFENSITNLDFELERYKSDIDNLDPLKLFTGRDKMLKLYSSTVKKRNEIVINVKKYNEIQNEQILKDNAILELKKKKVDSLATIEKQNKIKLDSINKLEEKNKLEASLRKEHINDSIQNLINKSNQIKLEKYLTSQEWKSTKLKVKNLEAENYNIAVQIEKSVRSTVKGYTIFGNAIQEVPKGLYANLKAKSNIIKKNLDTIHNISETIYSNYGKELYEIDASTSAEIEKAMYAIGIAGKI</sequence>
<accession>A0ABV4TF28</accession>
<reference evidence="2 3" key="1">
    <citation type="submission" date="2024-04" db="EMBL/GenBank/DDBJ databases">
        <title>New Clade of Flavobacterium.</title>
        <authorList>
            <person name="Matos L."/>
            <person name="Proenca D.N."/>
            <person name="Fransisco R.M."/>
            <person name="Chung A.P."/>
            <person name="Maccario L."/>
            <person name="Sorensen S.J."/>
            <person name="Morais P.V."/>
        </authorList>
    </citation>
    <scope>NUCLEOTIDE SEQUENCE [LARGE SCALE GENOMIC DNA]</scope>
    <source>
        <strain evidence="2 3">FZUC8N2.13</strain>
    </source>
</reference>
<organism evidence="2 3">
    <name type="scientific">Flavobacterium zubiriense</name>
    <dbReference type="NCBI Taxonomy" id="3138075"/>
    <lineage>
        <taxon>Bacteria</taxon>
        <taxon>Pseudomonadati</taxon>
        <taxon>Bacteroidota</taxon>
        <taxon>Flavobacteriia</taxon>
        <taxon>Flavobacteriales</taxon>
        <taxon>Flavobacteriaceae</taxon>
        <taxon>Flavobacterium</taxon>
    </lineage>
</organism>
<dbReference type="RefSeq" id="WP_373407498.1">
    <property type="nucleotide sequence ID" value="NZ_JBCFQL010000017.1"/>
</dbReference>
<protein>
    <submittedName>
        <fullName evidence="2">Uncharacterized protein</fullName>
    </submittedName>
</protein>
<gene>
    <name evidence="2" type="ORF">AAGV28_14620</name>
</gene>
<proteinExistence type="predicted"/>
<dbReference type="Proteomes" id="UP001574169">
    <property type="component" value="Unassembled WGS sequence"/>
</dbReference>
<evidence type="ECO:0000313" key="2">
    <source>
        <dbReference type="EMBL" id="MFA9192608.1"/>
    </source>
</evidence>
<evidence type="ECO:0000256" key="1">
    <source>
        <dbReference type="SAM" id="SignalP"/>
    </source>
</evidence>
<keyword evidence="1" id="KW-0732">Signal</keyword>